<dbReference type="PANTHER" id="PTHR31027">
    <property type="entry name" value="NUCLEAR SEGREGATION PROTEIN BFR1"/>
    <property type="match status" value="1"/>
</dbReference>
<accession>A0A261Y456</accession>
<evidence type="ECO:0000313" key="3">
    <source>
        <dbReference type="EMBL" id="OZJ05410.1"/>
    </source>
</evidence>
<dbReference type="OrthoDB" id="2195113at2759"/>
<dbReference type="GO" id="GO:0003729">
    <property type="term" value="F:mRNA binding"/>
    <property type="evidence" value="ECO:0007669"/>
    <property type="project" value="TreeGrafter"/>
</dbReference>
<organism evidence="3 4">
    <name type="scientific">Bifiguratus adelaidae</name>
    <dbReference type="NCBI Taxonomy" id="1938954"/>
    <lineage>
        <taxon>Eukaryota</taxon>
        <taxon>Fungi</taxon>
        <taxon>Fungi incertae sedis</taxon>
        <taxon>Mucoromycota</taxon>
        <taxon>Mucoromycotina</taxon>
        <taxon>Endogonomycetes</taxon>
        <taxon>Endogonales</taxon>
        <taxon>Endogonales incertae sedis</taxon>
        <taxon>Bifiguratus</taxon>
    </lineage>
</organism>
<feature type="compositionally biased region" description="Basic and acidic residues" evidence="2">
    <location>
        <begin position="471"/>
        <end position="494"/>
    </location>
</feature>
<proteinExistence type="predicted"/>
<gene>
    <name evidence="3" type="ORF">BZG36_02006</name>
</gene>
<dbReference type="EMBL" id="MVBO01000016">
    <property type="protein sequence ID" value="OZJ05410.1"/>
    <property type="molecule type" value="Genomic_DNA"/>
</dbReference>
<name>A0A261Y456_9FUNG</name>
<feature type="compositionally biased region" description="Polar residues" evidence="2">
    <location>
        <begin position="342"/>
        <end position="357"/>
    </location>
</feature>
<feature type="region of interest" description="Disordered" evidence="2">
    <location>
        <begin position="332"/>
        <end position="369"/>
    </location>
</feature>
<dbReference type="GO" id="GO:0008298">
    <property type="term" value="P:intracellular mRNA localization"/>
    <property type="evidence" value="ECO:0007669"/>
    <property type="project" value="TreeGrafter"/>
</dbReference>
<evidence type="ECO:0000313" key="4">
    <source>
        <dbReference type="Proteomes" id="UP000242875"/>
    </source>
</evidence>
<reference evidence="3 4" key="1">
    <citation type="journal article" date="2017" name="Mycologia">
        <title>Bifiguratus adelaidae, gen. et sp. nov., a new member of Mucoromycotina in endophytic and soil-dwelling habitats.</title>
        <authorList>
            <person name="Torres-Cruz T.J."/>
            <person name="Billingsley Tobias T.L."/>
            <person name="Almatruk M."/>
            <person name="Hesse C."/>
            <person name="Kuske C.R."/>
            <person name="Desiro A."/>
            <person name="Benucci G.M."/>
            <person name="Bonito G."/>
            <person name="Stajich J.E."/>
            <person name="Dunlap C."/>
            <person name="Arnold A.E."/>
            <person name="Porras-Alfaro A."/>
        </authorList>
    </citation>
    <scope>NUCLEOTIDE SEQUENCE [LARGE SCALE GENOMIC DNA]</scope>
    <source>
        <strain evidence="3 4">AZ0501</strain>
    </source>
</reference>
<dbReference type="AlphaFoldDB" id="A0A261Y456"/>
<feature type="region of interest" description="Disordered" evidence="2">
    <location>
        <begin position="36"/>
        <end position="79"/>
    </location>
</feature>
<dbReference type="Proteomes" id="UP000242875">
    <property type="component" value="Unassembled WGS sequence"/>
</dbReference>
<feature type="coiled-coil region" evidence="1">
    <location>
        <begin position="182"/>
        <end position="303"/>
    </location>
</feature>
<dbReference type="Gene3D" id="1.10.287.1490">
    <property type="match status" value="1"/>
</dbReference>
<feature type="region of interest" description="Disordered" evidence="2">
    <location>
        <begin position="459"/>
        <end position="494"/>
    </location>
</feature>
<keyword evidence="4" id="KW-1185">Reference proteome</keyword>
<dbReference type="InterPro" id="IPR039604">
    <property type="entry name" value="Bfr1"/>
</dbReference>
<evidence type="ECO:0008006" key="5">
    <source>
        <dbReference type="Google" id="ProtNLM"/>
    </source>
</evidence>
<keyword evidence="1" id="KW-0175">Coiled coil</keyword>
<evidence type="ECO:0000256" key="1">
    <source>
        <dbReference type="SAM" id="Coils"/>
    </source>
</evidence>
<feature type="compositionally biased region" description="Low complexity" evidence="2">
    <location>
        <begin position="332"/>
        <end position="341"/>
    </location>
</feature>
<protein>
    <recommendedName>
        <fullName evidence="5">Nuclear segregation protein Bfr1</fullName>
    </recommendedName>
</protein>
<evidence type="ECO:0000256" key="2">
    <source>
        <dbReference type="SAM" id="MobiDB-lite"/>
    </source>
</evidence>
<sequence>MTEDKAQTAPQKPDETKFKAALEEANKRIEKLRAKSVRMRVPGASRSPIDGDFGFHPDAVRAKITSSPSGKSGNEKRDELRNRLTELRKQQADIKKSKQATLEHMSTINASVQRKVADMRAAQAKLPFKNVDEIDRRIADLERQVESGQLKLIDEKKMVSEISSLKKSRKLVEGFQGQQGEINAEKAKADELKRSIDDTQSKALAKEYDEIKAELDGMQKNYQSSRDERQKLFDEQNALKAQIDEQYNQIRKLREENREAHNAYWEHQKAVRERRQQAQRERQEQYEREKLEALARKEREAAEVPAYEQEILTCDNLINYLQSLNKDGASAAETNAAQATSGPSSNVREPDTQSHVQGTMLAKKSDREEENFFFAPKKKTAAPKTKKADSGVLKFNLATLEDFTTIKVDVPTNAKDLDSTIEKIKERKQYYIQEQPKATEENKKKAEEKIAALTTKLEKTTVANGKSKKSSKAEPKEDAKFADATADKEEVPQN</sequence>
<dbReference type="GO" id="GO:0005783">
    <property type="term" value="C:endoplasmic reticulum"/>
    <property type="evidence" value="ECO:0007669"/>
    <property type="project" value="TreeGrafter"/>
</dbReference>
<dbReference type="GO" id="GO:1990904">
    <property type="term" value="C:ribonucleoprotein complex"/>
    <property type="evidence" value="ECO:0007669"/>
    <property type="project" value="TreeGrafter"/>
</dbReference>
<dbReference type="GO" id="GO:0042175">
    <property type="term" value="C:nuclear outer membrane-endoplasmic reticulum membrane network"/>
    <property type="evidence" value="ECO:0007669"/>
    <property type="project" value="TreeGrafter"/>
</dbReference>
<dbReference type="PANTHER" id="PTHR31027:SF2">
    <property type="entry name" value="LEBERCILIN DOMAIN-CONTAINING PROTEIN"/>
    <property type="match status" value="1"/>
</dbReference>
<comment type="caution">
    <text evidence="3">The sequence shown here is derived from an EMBL/GenBank/DDBJ whole genome shotgun (WGS) entry which is preliminary data.</text>
</comment>